<gene>
    <name evidence="5" type="ORF">HPBE_LOCUS19169</name>
</gene>
<dbReference type="PANTHER" id="PTHR22727:SF15">
    <property type="entry name" value="MRH DOMAIN-CONTAINING PROTEIN"/>
    <property type="match status" value="1"/>
</dbReference>
<keyword evidence="6" id="KW-1185">Reference proteome</keyword>
<sequence length="612" mass="67120">MAKNANGVCVFCPTEHFSQGNGRFTTVTFNFSGLECHLHSLRTVSSGDCAELRLRVRAVGRHPAEHRHPMRVHQRRQAYSFSETVWILSDAVFLEISTVCDIGEAWLASGTALVSAPSLQKGIALEMELTIAEGTSSLGVTPPQQDNETIWSKFSGFSNPLAPRDIPGSPQSPVAHFTIVFETTCADGSCVLYMIESPLERGKATQYRFLAAFNGTQPRRVWSHSILKRGPVRFMLAFLRSGSTSGDDSIMDQARVLSMNVTNIGSKAGVQGGGASRCLPCPKGRLGKCVPCPPGHYMTPKTHDCVVCPPNSIVNTSSERVGVESCVRCGENLHSLDGIECTSAGYFAVVRDNRSLNYDLSPWLKKTWTATGVKVFAREGASYYHSFNFSLFGEKIQCKEVYDSSDAFTINELHDNRYVVLVLSEGMEKNSLPIDLHLWFDSVGVSSEACPRGNALVITARCTPSKKEPEIRLPHTCPDGTCDGCLFHAIIESVQACPVCGLGDYEMIRGECIDGQQTIHHIPDKHCVLTGKEAQSQTGACSNLTEKEKIMLSTAVLAFVILCIALIIIYQRNKRLEYKYTRLIESRNGDLPAAETCGLEEDEDDEVGVVDR</sequence>
<feature type="transmembrane region" description="Helical" evidence="3">
    <location>
        <begin position="550"/>
        <end position="570"/>
    </location>
</feature>
<evidence type="ECO:0000313" key="5">
    <source>
        <dbReference type="EMBL" id="VDP14255.1"/>
    </source>
</evidence>
<dbReference type="Proteomes" id="UP000050761">
    <property type="component" value="Unassembled WGS sequence"/>
</dbReference>
<protein>
    <submittedName>
        <fullName evidence="7">MRH domain-containing protein</fullName>
    </submittedName>
</protein>
<dbReference type="AlphaFoldDB" id="A0A183GAU3"/>
<keyword evidence="1" id="KW-0732">Signal</keyword>
<accession>A0A183GAU3</accession>
<dbReference type="InterPro" id="IPR056607">
    <property type="entry name" value="Elapor1/2_MRH"/>
</dbReference>
<evidence type="ECO:0000256" key="1">
    <source>
        <dbReference type="ARBA" id="ARBA00022729"/>
    </source>
</evidence>
<dbReference type="InterPro" id="IPR044865">
    <property type="entry name" value="MRH_dom"/>
</dbReference>
<dbReference type="PROSITE" id="PS51914">
    <property type="entry name" value="MRH"/>
    <property type="match status" value="1"/>
</dbReference>
<evidence type="ECO:0000256" key="3">
    <source>
        <dbReference type="SAM" id="Phobius"/>
    </source>
</evidence>
<dbReference type="SUPFAM" id="SSF57184">
    <property type="entry name" value="Growth factor receptor domain"/>
    <property type="match status" value="1"/>
</dbReference>
<organism evidence="6 7">
    <name type="scientific">Heligmosomoides polygyrus</name>
    <name type="common">Parasitic roundworm</name>
    <dbReference type="NCBI Taxonomy" id="6339"/>
    <lineage>
        <taxon>Eukaryota</taxon>
        <taxon>Metazoa</taxon>
        <taxon>Ecdysozoa</taxon>
        <taxon>Nematoda</taxon>
        <taxon>Chromadorea</taxon>
        <taxon>Rhabditida</taxon>
        <taxon>Rhabditina</taxon>
        <taxon>Rhabditomorpha</taxon>
        <taxon>Strongyloidea</taxon>
        <taxon>Heligmosomidae</taxon>
        <taxon>Heligmosomoides</taxon>
    </lineage>
</organism>
<dbReference type="WBParaSite" id="HPBE_0001917001-mRNA-1">
    <property type="protein sequence ID" value="HPBE_0001917001-mRNA-1"/>
    <property type="gene ID" value="HPBE_0001917001"/>
</dbReference>
<proteinExistence type="predicted"/>
<dbReference type="OrthoDB" id="439917at2759"/>
<keyword evidence="3" id="KW-1133">Transmembrane helix</keyword>
<dbReference type="Pfam" id="PF23087">
    <property type="entry name" value="MRH_ELAPOR1_9th"/>
    <property type="match status" value="1"/>
</dbReference>
<dbReference type="InterPro" id="IPR009030">
    <property type="entry name" value="Growth_fac_rcpt_cys_sf"/>
</dbReference>
<keyword evidence="3" id="KW-0472">Membrane</keyword>
<dbReference type="InterPro" id="IPR039181">
    <property type="entry name" value="Elapor1/2"/>
</dbReference>
<evidence type="ECO:0000313" key="7">
    <source>
        <dbReference type="WBParaSite" id="HPBE_0001917001-mRNA-1"/>
    </source>
</evidence>
<evidence type="ECO:0000313" key="6">
    <source>
        <dbReference type="Proteomes" id="UP000050761"/>
    </source>
</evidence>
<feature type="domain" description="MRH" evidence="4">
    <location>
        <begin position="339"/>
        <end position="499"/>
    </location>
</feature>
<dbReference type="PANTHER" id="PTHR22727">
    <property type="entry name" value="PROTEIN CBG13728"/>
    <property type="match status" value="1"/>
</dbReference>
<dbReference type="EMBL" id="UZAH01031181">
    <property type="protein sequence ID" value="VDP14255.1"/>
    <property type="molecule type" value="Genomic_DNA"/>
</dbReference>
<reference evidence="7" key="2">
    <citation type="submission" date="2019-09" db="UniProtKB">
        <authorList>
            <consortium name="WormBaseParasite"/>
        </authorList>
    </citation>
    <scope>IDENTIFICATION</scope>
</reference>
<keyword evidence="3" id="KW-0812">Transmembrane</keyword>
<evidence type="ECO:0000259" key="4">
    <source>
        <dbReference type="PROSITE" id="PS51914"/>
    </source>
</evidence>
<keyword evidence="2" id="KW-1015">Disulfide bond</keyword>
<name>A0A183GAU3_HELPZ</name>
<dbReference type="GO" id="GO:0016020">
    <property type="term" value="C:membrane"/>
    <property type="evidence" value="ECO:0007669"/>
    <property type="project" value="TreeGrafter"/>
</dbReference>
<reference evidence="5 6" key="1">
    <citation type="submission" date="2018-11" db="EMBL/GenBank/DDBJ databases">
        <authorList>
            <consortium name="Pathogen Informatics"/>
        </authorList>
    </citation>
    <scope>NUCLEOTIDE SEQUENCE [LARGE SCALE GENOMIC DNA]</scope>
</reference>
<accession>A0A3P8C7I8</accession>
<evidence type="ECO:0000256" key="2">
    <source>
        <dbReference type="ARBA" id="ARBA00023157"/>
    </source>
</evidence>